<dbReference type="AlphaFoldDB" id="A0A9J6BTR1"/>
<keyword evidence="11" id="KW-1185">Reference proteome</keyword>
<feature type="domain" description="ELM2" evidence="8">
    <location>
        <begin position="245"/>
        <end position="343"/>
    </location>
</feature>
<feature type="region of interest" description="Disordered" evidence="7">
    <location>
        <begin position="110"/>
        <end position="137"/>
    </location>
</feature>
<dbReference type="CDD" id="cd11661">
    <property type="entry name" value="SANT_MTA3_like"/>
    <property type="match status" value="1"/>
</dbReference>
<accession>A0A9J6BTR1</accession>
<dbReference type="PANTHER" id="PTHR10865">
    <property type="entry name" value="METASTASIS-ASSOCIATED PROTEIN AND MESODERM INDUCTION EARLY RESPONSE PROTEIN"/>
    <property type="match status" value="1"/>
</dbReference>
<protein>
    <recommendedName>
        <fullName evidence="12">Mesoderm induction early response protein 1</fullName>
    </recommendedName>
</protein>
<dbReference type="Gene3D" id="4.10.1240.50">
    <property type="match status" value="1"/>
</dbReference>
<dbReference type="InterPro" id="IPR017884">
    <property type="entry name" value="SANT_dom"/>
</dbReference>
<dbReference type="GO" id="GO:0005654">
    <property type="term" value="C:nucleoplasm"/>
    <property type="evidence" value="ECO:0007669"/>
    <property type="project" value="TreeGrafter"/>
</dbReference>
<feature type="compositionally biased region" description="Basic and acidic residues" evidence="7">
    <location>
        <begin position="480"/>
        <end position="492"/>
    </location>
</feature>
<dbReference type="InterPro" id="IPR000949">
    <property type="entry name" value="ELM2_dom"/>
</dbReference>
<evidence type="ECO:0000256" key="7">
    <source>
        <dbReference type="SAM" id="MobiDB-lite"/>
    </source>
</evidence>
<evidence type="ECO:0000313" key="11">
    <source>
        <dbReference type="Proteomes" id="UP001107558"/>
    </source>
</evidence>
<feature type="compositionally biased region" description="Polar residues" evidence="7">
    <location>
        <begin position="469"/>
        <end position="479"/>
    </location>
</feature>
<dbReference type="GO" id="GO:0008270">
    <property type="term" value="F:zinc ion binding"/>
    <property type="evidence" value="ECO:0007669"/>
    <property type="project" value="UniProtKB-KW"/>
</dbReference>
<evidence type="ECO:0000259" key="9">
    <source>
        <dbReference type="PROSITE" id="PS51293"/>
    </source>
</evidence>
<dbReference type="GO" id="GO:0003714">
    <property type="term" value="F:transcription corepressor activity"/>
    <property type="evidence" value="ECO:0007669"/>
    <property type="project" value="TreeGrafter"/>
</dbReference>
<organism evidence="10 11">
    <name type="scientific">Polypedilum vanderplanki</name>
    <name type="common">Sleeping chironomid midge</name>
    <dbReference type="NCBI Taxonomy" id="319348"/>
    <lineage>
        <taxon>Eukaryota</taxon>
        <taxon>Metazoa</taxon>
        <taxon>Ecdysozoa</taxon>
        <taxon>Arthropoda</taxon>
        <taxon>Hexapoda</taxon>
        <taxon>Insecta</taxon>
        <taxon>Pterygota</taxon>
        <taxon>Neoptera</taxon>
        <taxon>Endopterygota</taxon>
        <taxon>Diptera</taxon>
        <taxon>Nematocera</taxon>
        <taxon>Chironomoidea</taxon>
        <taxon>Chironomidae</taxon>
        <taxon>Chironominae</taxon>
        <taxon>Polypedilum</taxon>
        <taxon>Polypedilum</taxon>
    </lineage>
</organism>
<gene>
    <name evidence="10" type="ORF">PVAND_003196</name>
</gene>
<comment type="caution">
    <text evidence="10">The sequence shown here is derived from an EMBL/GenBank/DDBJ whole genome shotgun (WGS) entry which is preliminary data.</text>
</comment>
<feature type="compositionally biased region" description="Acidic residues" evidence="7">
    <location>
        <begin position="170"/>
        <end position="180"/>
    </location>
</feature>
<feature type="domain" description="SANT" evidence="9">
    <location>
        <begin position="348"/>
        <end position="400"/>
    </location>
</feature>
<dbReference type="SMART" id="SM01189">
    <property type="entry name" value="ELM2"/>
    <property type="match status" value="1"/>
</dbReference>
<evidence type="ECO:0000256" key="4">
    <source>
        <dbReference type="ARBA" id="ARBA00022833"/>
    </source>
</evidence>
<keyword evidence="5" id="KW-0238">DNA-binding</keyword>
<dbReference type="GO" id="GO:0042826">
    <property type="term" value="F:histone deacetylase binding"/>
    <property type="evidence" value="ECO:0007669"/>
    <property type="project" value="TreeGrafter"/>
</dbReference>
<feature type="region of interest" description="Disordered" evidence="7">
    <location>
        <begin position="1"/>
        <end position="53"/>
    </location>
</feature>
<evidence type="ECO:0000256" key="3">
    <source>
        <dbReference type="ARBA" id="ARBA00022771"/>
    </source>
</evidence>
<feature type="compositionally biased region" description="Acidic residues" evidence="7">
    <location>
        <begin position="65"/>
        <end position="75"/>
    </location>
</feature>
<keyword evidence="3" id="KW-0863">Zinc-finger</keyword>
<proteinExistence type="predicted"/>
<keyword evidence="4" id="KW-0862">Zinc</keyword>
<evidence type="ECO:0000256" key="1">
    <source>
        <dbReference type="ARBA" id="ARBA00004123"/>
    </source>
</evidence>
<keyword evidence="6" id="KW-0539">Nucleus</keyword>
<dbReference type="Proteomes" id="UP001107558">
    <property type="component" value="Chromosome 3"/>
</dbReference>
<dbReference type="InterPro" id="IPR040138">
    <property type="entry name" value="MIER/MTA"/>
</dbReference>
<dbReference type="GO" id="GO:0000122">
    <property type="term" value="P:negative regulation of transcription by RNA polymerase II"/>
    <property type="evidence" value="ECO:0007669"/>
    <property type="project" value="TreeGrafter"/>
</dbReference>
<name>A0A9J6BTR1_POLVA</name>
<evidence type="ECO:0008006" key="12">
    <source>
        <dbReference type="Google" id="ProtNLM"/>
    </source>
</evidence>
<feature type="region of interest" description="Disordered" evidence="7">
    <location>
        <begin position="153"/>
        <end position="187"/>
    </location>
</feature>
<evidence type="ECO:0000256" key="2">
    <source>
        <dbReference type="ARBA" id="ARBA00022723"/>
    </source>
</evidence>
<evidence type="ECO:0000256" key="5">
    <source>
        <dbReference type="ARBA" id="ARBA00023125"/>
    </source>
</evidence>
<feature type="compositionally biased region" description="Basic and acidic residues" evidence="7">
    <location>
        <begin position="1"/>
        <end position="21"/>
    </location>
</feature>
<dbReference type="PANTHER" id="PTHR10865:SF28">
    <property type="entry name" value="ELM2 DOMAIN-CONTAINING PROTEIN"/>
    <property type="match status" value="1"/>
</dbReference>
<feature type="compositionally biased region" description="Polar residues" evidence="7">
    <location>
        <begin position="36"/>
        <end position="46"/>
    </location>
</feature>
<feature type="compositionally biased region" description="Polar residues" evidence="7">
    <location>
        <begin position="447"/>
        <end position="458"/>
    </location>
</feature>
<dbReference type="PROSITE" id="PS51293">
    <property type="entry name" value="SANT"/>
    <property type="match status" value="1"/>
</dbReference>
<dbReference type="OrthoDB" id="5916873at2759"/>
<dbReference type="Pfam" id="PF01448">
    <property type="entry name" value="ELM2"/>
    <property type="match status" value="1"/>
</dbReference>
<dbReference type="FunFam" id="1.10.10.60:FF:000012">
    <property type="entry name" value="Metastasis-associated 1 family, member 3"/>
    <property type="match status" value="1"/>
</dbReference>
<dbReference type="InterPro" id="IPR009057">
    <property type="entry name" value="Homeodomain-like_sf"/>
</dbReference>
<evidence type="ECO:0000313" key="10">
    <source>
        <dbReference type="EMBL" id="KAG5673122.1"/>
    </source>
</evidence>
<reference evidence="10" key="1">
    <citation type="submission" date="2021-03" db="EMBL/GenBank/DDBJ databases">
        <title>Chromosome level genome of the anhydrobiotic midge Polypedilum vanderplanki.</title>
        <authorList>
            <person name="Yoshida Y."/>
            <person name="Kikawada T."/>
            <person name="Gusev O."/>
        </authorList>
    </citation>
    <scope>NUCLEOTIDE SEQUENCE</scope>
    <source>
        <strain evidence="10">NIAS01</strain>
        <tissue evidence="10">Whole body or cell culture</tissue>
    </source>
</reference>
<dbReference type="PROSITE" id="PS51156">
    <property type="entry name" value="ELM2"/>
    <property type="match status" value="1"/>
</dbReference>
<evidence type="ECO:0000259" key="8">
    <source>
        <dbReference type="PROSITE" id="PS51156"/>
    </source>
</evidence>
<dbReference type="InterPro" id="IPR001005">
    <property type="entry name" value="SANT/Myb"/>
</dbReference>
<keyword evidence="2" id="KW-0479">Metal-binding</keyword>
<dbReference type="SMART" id="SM00717">
    <property type="entry name" value="SANT"/>
    <property type="match status" value="1"/>
</dbReference>
<dbReference type="EMBL" id="JADBJN010000003">
    <property type="protein sequence ID" value="KAG5673122.1"/>
    <property type="molecule type" value="Genomic_DNA"/>
</dbReference>
<dbReference type="Gene3D" id="1.10.10.60">
    <property type="entry name" value="Homeodomain-like"/>
    <property type="match status" value="1"/>
</dbReference>
<dbReference type="SUPFAM" id="SSF46689">
    <property type="entry name" value="Homeodomain-like"/>
    <property type="match status" value="1"/>
</dbReference>
<evidence type="ECO:0000256" key="6">
    <source>
        <dbReference type="ARBA" id="ARBA00023242"/>
    </source>
</evidence>
<feature type="region of interest" description="Disordered" evidence="7">
    <location>
        <begin position="434"/>
        <end position="500"/>
    </location>
</feature>
<dbReference type="GO" id="GO:0003677">
    <property type="term" value="F:DNA binding"/>
    <property type="evidence" value="ECO:0007669"/>
    <property type="project" value="UniProtKB-KW"/>
</dbReference>
<feature type="compositionally biased region" description="Basic and acidic residues" evidence="7">
    <location>
        <begin position="76"/>
        <end position="93"/>
    </location>
</feature>
<feature type="region of interest" description="Disordered" evidence="7">
    <location>
        <begin position="65"/>
        <end position="93"/>
    </location>
</feature>
<comment type="subcellular location">
    <subcellularLocation>
        <location evidence="1">Nucleus</location>
    </subcellularLocation>
</comment>
<sequence length="500" mass="56884">MKEEENETSPKDEEKLKECTSKTESPQPGSSKDCISFQNSPESSDAQSKDALFEPTVDMLVNDFDEEQTLEEEEALAAKEHVDPTEELSDLQRESEMPIEELLKLYGCAPQAFNSNSSASRKRRRRREQLSPAKISKVDDEALKENLKSAETISTSSTVVDPPVNIQNEENAEDSAEEDGTTTATTNTTNYIENQSLDDETNYDDEEPSELKKLYTGLYENNELKLLADDEDDLDYIPDEEDGRKTIMVGSDYQAVIPDSVKYDDALPYENEDKLLWDPSKVKDDDIEDYLFKFSTAVNGATNHTSSQSTETKHLRDDEQALLLLVQCGNNFEEALRRRRLGVAVPTNTMSIWSEEECRNFESGLRLYGKSFHEIQASKVTTRSVGELVEFYYLWKKTDRADLFASKARLEKKKYNINPCVTDLMEKYLEEYDNSGTNRERERDRSVSPNLNSNSMLSADSKRHHRETSSGIANNNHNQHSPDKLKLMKQIDEGAAIKTE</sequence>